<evidence type="ECO:0000256" key="3">
    <source>
        <dbReference type="ARBA" id="ARBA00022454"/>
    </source>
</evidence>
<dbReference type="InterPro" id="IPR055198">
    <property type="entry name" value="NSD_PHD"/>
</dbReference>
<dbReference type="GO" id="GO:0032259">
    <property type="term" value="P:methylation"/>
    <property type="evidence" value="ECO:0007669"/>
    <property type="project" value="UniProtKB-KW"/>
</dbReference>
<organism evidence="20">
    <name type="scientific">Anopheles funestus</name>
    <name type="common">African malaria mosquito</name>
    <dbReference type="NCBI Taxonomy" id="62324"/>
    <lineage>
        <taxon>Eukaryota</taxon>
        <taxon>Metazoa</taxon>
        <taxon>Ecdysozoa</taxon>
        <taxon>Arthropoda</taxon>
        <taxon>Hexapoda</taxon>
        <taxon>Insecta</taxon>
        <taxon>Pterygota</taxon>
        <taxon>Neoptera</taxon>
        <taxon>Endopterygota</taxon>
        <taxon>Diptera</taxon>
        <taxon>Nematocera</taxon>
        <taxon>Culicoidea</taxon>
        <taxon>Culicidae</taxon>
        <taxon>Anophelinae</taxon>
        <taxon>Anopheles</taxon>
    </lineage>
</organism>
<evidence type="ECO:0000313" key="20">
    <source>
        <dbReference type="EnsemblMetazoa" id="AFUN004497-PA"/>
    </source>
</evidence>
<dbReference type="SMART" id="SM00249">
    <property type="entry name" value="PHD"/>
    <property type="match status" value="3"/>
</dbReference>
<comment type="subcellular location">
    <subcellularLocation>
        <location evidence="2">Chromosome</location>
    </subcellularLocation>
    <subcellularLocation>
        <location evidence="1">Nucleus</location>
    </subcellularLocation>
</comment>
<dbReference type="SUPFAM" id="SSF63748">
    <property type="entry name" value="Tudor/PWWP/MBT"/>
    <property type="match status" value="2"/>
</dbReference>
<dbReference type="CDD" id="cd05838">
    <property type="entry name" value="PWWP_NSD_rpt2"/>
    <property type="match status" value="1"/>
</dbReference>
<feature type="domain" description="SET" evidence="16">
    <location>
        <begin position="1018"/>
        <end position="1135"/>
    </location>
</feature>
<dbReference type="InterPro" id="IPR013083">
    <property type="entry name" value="Znf_RING/FYVE/PHD"/>
</dbReference>
<dbReference type="GO" id="GO:0008270">
    <property type="term" value="F:zinc ion binding"/>
    <property type="evidence" value="ECO:0007669"/>
    <property type="project" value="UniProtKB-KW"/>
</dbReference>
<keyword evidence="12" id="KW-0539">Nucleus</keyword>
<dbReference type="Gene3D" id="3.30.40.10">
    <property type="entry name" value="Zinc/RING finger domain, C3HC4 (zinc finger)"/>
    <property type="match status" value="3"/>
</dbReference>
<dbReference type="PROSITE" id="PS50812">
    <property type="entry name" value="PWWP"/>
    <property type="match status" value="2"/>
</dbReference>
<evidence type="ECO:0000256" key="7">
    <source>
        <dbReference type="ARBA" id="ARBA00022723"/>
    </source>
</evidence>
<dbReference type="PROSITE" id="PS50280">
    <property type="entry name" value="SET"/>
    <property type="match status" value="1"/>
</dbReference>
<dbReference type="GO" id="GO:0140938">
    <property type="term" value="F:histone H3 methyltransferase activity"/>
    <property type="evidence" value="ECO:0007669"/>
    <property type="project" value="UniProtKB-ARBA"/>
</dbReference>
<keyword evidence="6" id="KW-0949">S-adenosyl-L-methionine</keyword>
<dbReference type="GO" id="GO:0016279">
    <property type="term" value="F:protein-lysine N-methyltransferase activity"/>
    <property type="evidence" value="ECO:0007669"/>
    <property type="project" value="UniProtKB-ARBA"/>
</dbReference>
<dbReference type="InterPro" id="IPR001965">
    <property type="entry name" value="Znf_PHD"/>
</dbReference>
<keyword evidence="4" id="KW-0489">Methyltransferase</keyword>
<dbReference type="PROSITE" id="PS51215">
    <property type="entry name" value="AWS"/>
    <property type="match status" value="1"/>
</dbReference>
<dbReference type="InterPro" id="IPR003616">
    <property type="entry name" value="Post-SET_dom"/>
</dbReference>
<keyword evidence="9 13" id="KW-0863">Zinc-finger</keyword>
<keyword evidence="5" id="KW-0808">Transferase</keyword>
<proteinExistence type="predicted"/>
<dbReference type="Pfam" id="PF22908">
    <property type="entry name" value="PHD_NSD"/>
    <property type="match status" value="1"/>
</dbReference>
<dbReference type="InterPro" id="IPR019787">
    <property type="entry name" value="Znf_PHD-finger"/>
</dbReference>
<dbReference type="Gene3D" id="2.30.30.140">
    <property type="match status" value="2"/>
</dbReference>
<feature type="domain" description="AWS" evidence="19">
    <location>
        <begin position="966"/>
        <end position="1016"/>
    </location>
</feature>
<dbReference type="InterPro" id="IPR050777">
    <property type="entry name" value="SET2_Histone-Lys_MeTrsfase"/>
</dbReference>
<evidence type="ECO:0000256" key="11">
    <source>
        <dbReference type="ARBA" id="ARBA00022853"/>
    </source>
</evidence>
<sequence length="1255" mass="142164">MPSKTRPRERSSQVQKAKPKRIMRKLKRNTDEAPPPSDLETIQLKEGTSNFPENFPEKENVLSGDMRQESTDENSNNVPRSRGRYLLKQLSSSLSPKMTEINTDTERRVSRYGRHQKQKDNSDYVPVDLMRYVGNSPLKLKQKTEIAEQDIPLFVNVEQRPATEDAPVLELPKEQTEDKKLLTIEEIKIVSTDESNVDISTGNNTFTHDLIIRKHSSDADSAKGSSIDLGNGYCAGTIYWGAQSKKTIHWPCIVRIDPESGRITRMHGEKMMEVHVSFFGDKGRRGWIKEICMVPFEGVDSYCTEAKNLRYGKHVKQALRTNMLRRWKIACDLAEQYFALPVEERITKHDAEVKLELISLKISRYRMATHSDRITQQAISQLPATVQSDNQRALDSRITSFKRERSMSPESPAYEALPGLSSPENQNPMKKMKCSTPSKSSTHYGSRIDRFLQSLDNEQSTSAEAEISDNRLAETTSALSESNVEYDDVLKFIRYYMFDGRTNPEIEESLQFHVRRICYLKKASNRGTERTASRHRIQALRKTYEKLGLESMVPATSNGEIAIMKKQRLASQSTKKDPQTLEEKFIFQLDKNFLMKGIPKGFVCYVCNRPNNVTKCSKCSQHVHLYCVTDDPMQVAELQEQIDEKRFMCAICSSTPKDDQTKCFICNDGNEETQTEQKFRCTDSKCARKYHLSCLRLFPHYRTISANTIICPYHVCHTCVSNDPRGKASSVKTALTSCMKCPASYHPDGRCIPAGSEIFTTKQLVCPKHSLEQIPLNVNWCFMCCKGGDLICCETCPFACHPNCLPFTPPDGKYFCEECESGRLPLYNEIVIAKLGTFRWWPALTVPPSEIPPNVLQLRQKPSDICVKFFNSHDMAWLNRKRMYLYQDEDSENLGVGKSGSSMDRKYRSAMIEASTIFKVLQSTKLPSPSAGLGSSKATPMYTKIKMNRYIAPLKPPSVNRQLDGVEDSVCRCQPDDDDPCGPTSACLNRAIFMECSSKTCPAKEHCSNQRFTKRIYPILEVRHFANKGFGLVALQDLQSGQFVIEYVGEVINNEEFERRVKTMQTAKEENYYFLTVDPDLTIDAGAKGNVSRFINHSCEPNCETQKWTIGETRVIGLFAIKDIKAGEELTFNYNLESLGNSKRVCLCGAEKCSGYIGEKYRPTKDQDQEKEKKIRKGKVTKKMAKARKTKKGIVSKLDAGETVGNTEVHPLDNDVVLVPGPASTIVDLVDVSVRNPVALDPTVVVKSERLDECF</sequence>
<dbReference type="SMART" id="SM00570">
    <property type="entry name" value="AWS"/>
    <property type="match status" value="1"/>
</dbReference>
<feature type="domain" description="Post-SET" evidence="18">
    <location>
        <begin position="1142"/>
        <end position="1158"/>
    </location>
</feature>
<evidence type="ECO:0000259" key="19">
    <source>
        <dbReference type="PROSITE" id="PS51215"/>
    </source>
</evidence>
<dbReference type="VEuPathDB" id="VectorBase:AFUN2_001962"/>
<feature type="domain" description="PWWP" evidence="17">
    <location>
        <begin position="827"/>
        <end position="889"/>
    </location>
</feature>
<dbReference type="SMART" id="SM00293">
    <property type="entry name" value="PWWP"/>
    <property type="match status" value="1"/>
</dbReference>
<dbReference type="PANTHER" id="PTHR22884">
    <property type="entry name" value="SET DOMAIN PROTEINS"/>
    <property type="match status" value="1"/>
</dbReference>
<keyword evidence="11" id="KW-0156">Chromatin regulator</keyword>
<keyword evidence="7" id="KW-0479">Metal-binding</keyword>
<dbReference type="Pfam" id="PF17907">
    <property type="entry name" value="AWS"/>
    <property type="match status" value="1"/>
</dbReference>
<evidence type="ECO:0000259" key="15">
    <source>
        <dbReference type="PROSITE" id="PS50016"/>
    </source>
</evidence>
<evidence type="ECO:0000259" key="16">
    <source>
        <dbReference type="PROSITE" id="PS50280"/>
    </source>
</evidence>
<feature type="compositionally biased region" description="Basic and acidic residues" evidence="14">
    <location>
        <begin position="1"/>
        <end position="11"/>
    </location>
</feature>
<evidence type="ECO:0000256" key="9">
    <source>
        <dbReference type="ARBA" id="ARBA00022771"/>
    </source>
</evidence>
<dbReference type="InterPro" id="IPR006560">
    <property type="entry name" value="AWS_dom"/>
</dbReference>
<evidence type="ECO:0000256" key="12">
    <source>
        <dbReference type="ARBA" id="ARBA00023242"/>
    </source>
</evidence>
<evidence type="ECO:0000256" key="4">
    <source>
        <dbReference type="ARBA" id="ARBA00022603"/>
    </source>
</evidence>
<dbReference type="PROSITE" id="PS50868">
    <property type="entry name" value="POST_SET"/>
    <property type="match status" value="1"/>
</dbReference>
<keyword evidence="8" id="KW-0677">Repeat</keyword>
<dbReference type="Pfam" id="PF00855">
    <property type="entry name" value="PWWP"/>
    <property type="match status" value="2"/>
</dbReference>
<name>A0A182RE75_ANOFN</name>
<dbReference type="CDD" id="cd15567">
    <property type="entry name" value="PHD4_NSD"/>
    <property type="match status" value="1"/>
</dbReference>
<dbReference type="Gene3D" id="2.170.270.10">
    <property type="entry name" value="SET domain"/>
    <property type="match status" value="1"/>
</dbReference>
<feature type="compositionally biased region" description="Basic and acidic residues" evidence="14">
    <location>
        <begin position="55"/>
        <end position="70"/>
    </location>
</feature>
<feature type="compositionally biased region" description="Basic residues" evidence="14">
    <location>
        <begin position="17"/>
        <end position="27"/>
    </location>
</feature>
<feature type="region of interest" description="Disordered" evidence="14">
    <location>
        <begin position="401"/>
        <end position="444"/>
    </location>
</feature>
<evidence type="ECO:0000256" key="8">
    <source>
        <dbReference type="ARBA" id="ARBA00022737"/>
    </source>
</evidence>
<accession>A0A182RE75</accession>
<dbReference type="SMART" id="SM00317">
    <property type="entry name" value="SET"/>
    <property type="match status" value="1"/>
</dbReference>
<evidence type="ECO:0000259" key="17">
    <source>
        <dbReference type="PROSITE" id="PS50812"/>
    </source>
</evidence>
<dbReference type="InterPro" id="IPR011011">
    <property type="entry name" value="Znf_FYVE_PHD"/>
</dbReference>
<dbReference type="InterPro" id="IPR000313">
    <property type="entry name" value="PWWP_dom"/>
</dbReference>
<dbReference type="EnsemblMetazoa" id="AFUN004497-RA">
    <property type="protein sequence ID" value="AFUN004497-PA"/>
    <property type="gene ID" value="AFUN004497"/>
</dbReference>
<evidence type="ECO:0000256" key="1">
    <source>
        <dbReference type="ARBA" id="ARBA00004123"/>
    </source>
</evidence>
<evidence type="ECO:0000256" key="14">
    <source>
        <dbReference type="SAM" id="MobiDB-lite"/>
    </source>
</evidence>
<dbReference type="SUPFAM" id="SSF57903">
    <property type="entry name" value="FYVE/PHD zinc finger"/>
    <property type="match status" value="2"/>
</dbReference>
<dbReference type="InterPro" id="IPR055197">
    <property type="entry name" value="PHDvar_NSD"/>
</dbReference>
<dbReference type="CDD" id="cd15566">
    <property type="entry name" value="PHD3_NSD"/>
    <property type="match status" value="1"/>
</dbReference>
<protein>
    <recommendedName>
        <fullName evidence="21">Histone-lysine N-methyltransferase</fullName>
    </recommendedName>
</protein>
<dbReference type="PROSITE" id="PS50016">
    <property type="entry name" value="ZF_PHD_2"/>
    <property type="match status" value="1"/>
</dbReference>
<evidence type="ECO:0000256" key="5">
    <source>
        <dbReference type="ARBA" id="ARBA00022679"/>
    </source>
</evidence>
<dbReference type="GO" id="GO:0005634">
    <property type="term" value="C:nucleus"/>
    <property type="evidence" value="ECO:0007669"/>
    <property type="project" value="UniProtKB-SubCell"/>
</dbReference>
<dbReference type="VEuPathDB" id="VectorBase:AFUN004497"/>
<keyword evidence="10" id="KW-0862">Zinc</keyword>
<reference evidence="20" key="1">
    <citation type="submission" date="2020-05" db="UniProtKB">
        <authorList>
            <consortium name="EnsemblMetazoa"/>
        </authorList>
    </citation>
    <scope>IDENTIFICATION</scope>
    <source>
        <strain evidence="20">FUMOZ</strain>
    </source>
</reference>
<evidence type="ECO:0000256" key="10">
    <source>
        <dbReference type="ARBA" id="ARBA00022833"/>
    </source>
</evidence>
<dbReference type="FunFam" id="2.170.270.10:FF:000057">
    <property type="entry name" value="Histone-lysine N-methyltransferase"/>
    <property type="match status" value="1"/>
</dbReference>
<dbReference type="Pfam" id="PF00856">
    <property type="entry name" value="SET"/>
    <property type="match status" value="1"/>
</dbReference>
<feature type="compositionally biased region" description="Polar residues" evidence="14">
    <location>
        <begin position="435"/>
        <end position="444"/>
    </location>
</feature>
<feature type="region of interest" description="Disordered" evidence="14">
    <location>
        <begin position="1"/>
        <end position="82"/>
    </location>
</feature>
<dbReference type="SUPFAM" id="SSF82199">
    <property type="entry name" value="SET domain"/>
    <property type="match status" value="1"/>
</dbReference>
<keyword evidence="3" id="KW-0158">Chromosome</keyword>
<evidence type="ECO:0000256" key="13">
    <source>
        <dbReference type="PROSITE-ProRule" id="PRU00146"/>
    </source>
</evidence>
<dbReference type="GO" id="GO:0005694">
    <property type="term" value="C:chromosome"/>
    <property type="evidence" value="ECO:0007669"/>
    <property type="project" value="UniProtKB-SubCell"/>
</dbReference>
<evidence type="ECO:0000259" key="18">
    <source>
        <dbReference type="PROSITE" id="PS50868"/>
    </source>
</evidence>
<dbReference type="AlphaFoldDB" id="A0A182RE75"/>
<feature type="domain" description="PHD-type" evidence="15">
    <location>
        <begin position="601"/>
        <end position="655"/>
    </location>
</feature>
<dbReference type="InterPro" id="IPR001214">
    <property type="entry name" value="SET_dom"/>
</dbReference>
<evidence type="ECO:0008006" key="21">
    <source>
        <dbReference type="Google" id="ProtNLM"/>
    </source>
</evidence>
<dbReference type="Pfam" id="PF23004">
    <property type="entry name" value="PHDvar_NSD"/>
    <property type="match status" value="1"/>
</dbReference>
<evidence type="ECO:0000256" key="2">
    <source>
        <dbReference type="ARBA" id="ARBA00004286"/>
    </source>
</evidence>
<dbReference type="InterPro" id="IPR046341">
    <property type="entry name" value="SET_dom_sf"/>
</dbReference>
<dbReference type="STRING" id="62324.A0A182RE75"/>
<feature type="domain" description="PWWP" evidence="17">
    <location>
        <begin position="250"/>
        <end position="298"/>
    </location>
</feature>
<evidence type="ECO:0000256" key="6">
    <source>
        <dbReference type="ARBA" id="ARBA00022691"/>
    </source>
</evidence>